<accession>A0A4V5PLL4</accession>
<feature type="chain" id="PRO_5020474538" description="Lipoprotein" evidence="1">
    <location>
        <begin position="23"/>
        <end position="159"/>
    </location>
</feature>
<dbReference type="OrthoDB" id="6310816at2"/>
<feature type="signal peptide" evidence="1">
    <location>
        <begin position="1"/>
        <end position="22"/>
    </location>
</feature>
<proteinExistence type="predicted"/>
<keyword evidence="1" id="KW-0732">Signal</keyword>
<evidence type="ECO:0000313" key="2">
    <source>
        <dbReference type="EMBL" id="TKC97140.1"/>
    </source>
</evidence>
<reference evidence="2 3" key="1">
    <citation type="submission" date="2019-04" db="EMBL/GenBank/DDBJ databases">
        <authorList>
            <person name="Li Y."/>
            <person name="Wang J."/>
        </authorList>
    </citation>
    <scope>NUCLEOTIDE SEQUENCE [LARGE SCALE GENOMIC DNA]</scope>
    <source>
        <strain evidence="2 3">DSM 14668</strain>
    </source>
</reference>
<evidence type="ECO:0000313" key="3">
    <source>
        <dbReference type="Proteomes" id="UP000309215"/>
    </source>
</evidence>
<comment type="caution">
    <text evidence="2">The sequence shown here is derived from an EMBL/GenBank/DDBJ whole genome shotgun (WGS) entry which is preliminary data.</text>
</comment>
<keyword evidence="3" id="KW-1185">Reference proteome</keyword>
<evidence type="ECO:0008006" key="4">
    <source>
        <dbReference type="Google" id="ProtNLM"/>
    </source>
</evidence>
<evidence type="ECO:0000256" key="1">
    <source>
        <dbReference type="SAM" id="SignalP"/>
    </source>
</evidence>
<name>A0A4V5PLL4_9BACT</name>
<dbReference type="Proteomes" id="UP000309215">
    <property type="component" value="Unassembled WGS sequence"/>
</dbReference>
<dbReference type="EMBL" id="SSMQ01000082">
    <property type="protein sequence ID" value="TKC97140.1"/>
    <property type="molecule type" value="Genomic_DNA"/>
</dbReference>
<organism evidence="2 3">
    <name type="scientific">Polyangium fumosum</name>
    <dbReference type="NCBI Taxonomy" id="889272"/>
    <lineage>
        <taxon>Bacteria</taxon>
        <taxon>Pseudomonadati</taxon>
        <taxon>Myxococcota</taxon>
        <taxon>Polyangia</taxon>
        <taxon>Polyangiales</taxon>
        <taxon>Polyangiaceae</taxon>
        <taxon>Polyangium</taxon>
    </lineage>
</organism>
<gene>
    <name evidence="2" type="ORF">E8A74_44325</name>
</gene>
<sequence>MRCFFVARTTALLVLAAASVLGCGSLPDAAVAVLDGADSFQVLALDPDHGEEPPPGVESFHGYQVLAKGDVTDPKARERIVGIVNAGVRKGGTQAKCFNPRHGVHAVRDGHSVDLVICYECSALEVVEDGRSTTLPTGDVQADLDEAFRAAGIAHPAGR</sequence>
<dbReference type="PROSITE" id="PS51257">
    <property type="entry name" value="PROKAR_LIPOPROTEIN"/>
    <property type="match status" value="1"/>
</dbReference>
<dbReference type="AlphaFoldDB" id="A0A4V5PLL4"/>
<protein>
    <recommendedName>
        <fullName evidence="4">Lipoprotein</fullName>
    </recommendedName>
</protein>
<dbReference type="RefSeq" id="WP_136935214.1">
    <property type="nucleotide sequence ID" value="NZ_SSMQ01000082.1"/>
</dbReference>